<evidence type="ECO:0000256" key="1">
    <source>
        <dbReference type="ARBA" id="ARBA00022801"/>
    </source>
</evidence>
<dbReference type="PANTHER" id="PTHR43156:SF2">
    <property type="entry name" value="STAGE II SPORULATION PROTEIN E"/>
    <property type="match status" value="1"/>
</dbReference>
<accession>A0A1W1CKL2</accession>
<name>A0A1W1CKL2_9ZZZZ</name>
<dbReference type="Gene3D" id="3.60.40.10">
    <property type="entry name" value="PPM-type phosphatase domain"/>
    <property type="match status" value="1"/>
</dbReference>
<dbReference type="InterPro" id="IPR052016">
    <property type="entry name" value="Bact_Sigma-Reg"/>
</dbReference>
<dbReference type="InterPro" id="IPR001932">
    <property type="entry name" value="PPM-type_phosphatase-like_dom"/>
</dbReference>
<dbReference type="Gene3D" id="3.30.565.10">
    <property type="entry name" value="Histidine kinase-like ATPase, C-terminal domain"/>
    <property type="match status" value="1"/>
</dbReference>
<sequence>MAQHRLEQLEKSEAYASYQSELALKKELSILRNDFYYQLVDAEVTSLIDFLYKPLDVLSGDTYSARRIDAHRTFYLLIDGMGKGVSASFTAVIMTTFINHLVDKMVAHDSFSLDILIQESMQYIQTILLDEEVLAIDYICFDTYFKELEYAKFAMPPFLLQDKNDNIIKIKSNNIPMSKWSSSYKIDKRDITDIAKYLFYSDGIVENKTKTQGLTYANFIEEDFKFSFSREEFKEKFFAKITEQEDDLTLIFINSLDLREETRLEKKVFATTLDAVEEANVWYEEIWEHFHVESDMADRAGIVFTELFMNAYEHGNLGLDPRTKHKYLEEDIYFESLQKLEEGSNKKITVEIFKLKELASEYIVTKIADEGEGFDTQALSEIFRNSLQFNGRGVFVSRKNSMGIYYNPKGNCVIFLHKIS</sequence>
<dbReference type="PANTHER" id="PTHR43156">
    <property type="entry name" value="STAGE II SPORULATION PROTEIN E-RELATED"/>
    <property type="match status" value="1"/>
</dbReference>
<dbReference type="InterPro" id="IPR036890">
    <property type="entry name" value="HATPase_C_sf"/>
</dbReference>
<dbReference type="EMBL" id="FPHH01000092">
    <property type="protein sequence ID" value="SFV66440.1"/>
    <property type="molecule type" value="Genomic_DNA"/>
</dbReference>
<proteinExistence type="predicted"/>
<dbReference type="InterPro" id="IPR036457">
    <property type="entry name" value="PPM-type-like_dom_sf"/>
</dbReference>
<protein>
    <submittedName>
        <fullName evidence="3">Serine phosphatase RsbU, regulator of sigma subunit / Serine-protein kinase RsbW</fullName>
        <ecNumber evidence="3">2.7.11.1</ecNumber>
    </submittedName>
</protein>
<organism evidence="3">
    <name type="scientific">hydrothermal vent metagenome</name>
    <dbReference type="NCBI Taxonomy" id="652676"/>
    <lineage>
        <taxon>unclassified sequences</taxon>
        <taxon>metagenomes</taxon>
        <taxon>ecological metagenomes</taxon>
    </lineage>
</organism>
<keyword evidence="3" id="KW-0418">Kinase</keyword>
<dbReference type="InterPro" id="IPR003594">
    <property type="entry name" value="HATPase_dom"/>
</dbReference>
<dbReference type="EC" id="2.7.11.1" evidence="3"/>
<dbReference type="SMART" id="SM00331">
    <property type="entry name" value="PP2C_SIG"/>
    <property type="match status" value="1"/>
</dbReference>
<dbReference type="GO" id="GO:0004674">
    <property type="term" value="F:protein serine/threonine kinase activity"/>
    <property type="evidence" value="ECO:0007669"/>
    <property type="project" value="UniProtKB-EC"/>
</dbReference>
<keyword evidence="3" id="KW-0808">Transferase</keyword>
<dbReference type="Pfam" id="PF07228">
    <property type="entry name" value="SpoIIE"/>
    <property type="match status" value="1"/>
</dbReference>
<reference evidence="3" key="1">
    <citation type="submission" date="2016-10" db="EMBL/GenBank/DDBJ databases">
        <authorList>
            <person name="de Groot N.N."/>
        </authorList>
    </citation>
    <scope>NUCLEOTIDE SEQUENCE</scope>
</reference>
<dbReference type="Pfam" id="PF13581">
    <property type="entry name" value="HATPase_c_2"/>
    <property type="match status" value="1"/>
</dbReference>
<evidence type="ECO:0000313" key="3">
    <source>
        <dbReference type="EMBL" id="SFV66440.1"/>
    </source>
</evidence>
<feature type="domain" description="PPM-type phosphatase" evidence="2">
    <location>
        <begin position="43"/>
        <end position="255"/>
    </location>
</feature>
<dbReference type="GO" id="GO:0016791">
    <property type="term" value="F:phosphatase activity"/>
    <property type="evidence" value="ECO:0007669"/>
    <property type="project" value="TreeGrafter"/>
</dbReference>
<evidence type="ECO:0000259" key="2">
    <source>
        <dbReference type="SMART" id="SM00331"/>
    </source>
</evidence>
<dbReference type="AlphaFoldDB" id="A0A1W1CKL2"/>
<gene>
    <name evidence="3" type="ORF">MNB_SM-5-1431</name>
</gene>
<keyword evidence="1" id="KW-0378">Hydrolase</keyword>